<proteinExistence type="predicted"/>
<dbReference type="Pfam" id="PF13855">
    <property type="entry name" value="LRR_8"/>
    <property type="match status" value="1"/>
</dbReference>
<feature type="coiled-coil region" evidence="6">
    <location>
        <begin position="255"/>
        <end position="282"/>
    </location>
</feature>
<evidence type="ECO:0000313" key="9">
    <source>
        <dbReference type="Proteomes" id="UP000694843"/>
    </source>
</evidence>
<evidence type="ECO:0000256" key="5">
    <source>
        <dbReference type="PROSITE-ProRule" id="PRU00175"/>
    </source>
</evidence>
<dbReference type="PANTHER" id="PTHR48051">
    <property type="match status" value="1"/>
</dbReference>
<dbReference type="OMA" id="LWCSSEC"/>
<evidence type="ECO:0000256" key="4">
    <source>
        <dbReference type="ARBA" id="ARBA00022833"/>
    </source>
</evidence>
<dbReference type="SUPFAM" id="SSF47769">
    <property type="entry name" value="SAM/Pointed domain"/>
    <property type="match status" value="1"/>
</dbReference>
<dbReference type="PROSITE" id="PS50089">
    <property type="entry name" value="ZF_RING_2"/>
    <property type="match status" value="1"/>
</dbReference>
<evidence type="ECO:0000313" key="10">
    <source>
        <dbReference type="RefSeq" id="XP_018024430.1"/>
    </source>
</evidence>
<dbReference type="InterPro" id="IPR001841">
    <property type="entry name" value="Znf_RING"/>
</dbReference>
<gene>
    <name evidence="10" type="primary">LOC108680169</name>
</gene>
<name>A0A8B7PEK5_HYAAZ</name>
<dbReference type="GO" id="GO:0005737">
    <property type="term" value="C:cytoplasm"/>
    <property type="evidence" value="ECO:0007669"/>
    <property type="project" value="TreeGrafter"/>
</dbReference>
<evidence type="ECO:0000256" key="6">
    <source>
        <dbReference type="SAM" id="Coils"/>
    </source>
</evidence>
<dbReference type="SMART" id="SM00369">
    <property type="entry name" value="LRR_TYP"/>
    <property type="match status" value="4"/>
</dbReference>
<dbReference type="InterPro" id="IPR003591">
    <property type="entry name" value="Leu-rich_rpt_typical-subtyp"/>
</dbReference>
<dbReference type="InterPro" id="IPR001611">
    <property type="entry name" value="Leu-rich_rpt"/>
</dbReference>
<dbReference type="Gene3D" id="3.30.40.10">
    <property type="entry name" value="Zinc/RING finger domain, C3HC4 (zinc finger)"/>
    <property type="match status" value="1"/>
</dbReference>
<keyword evidence="1" id="KW-0433">Leucine-rich repeat</keyword>
<reference evidence="10" key="1">
    <citation type="submission" date="2025-08" db="UniProtKB">
        <authorList>
            <consortium name="RefSeq"/>
        </authorList>
    </citation>
    <scope>IDENTIFICATION</scope>
    <source>
        <tissue evidence="10">Whole organism</tissue>
    </source>
</reference>
<dbReference type="GO" id="GO:0008270">
    <property type="term" value="F:zinc ion binding"/>
    <property type="evidence" value="ECO:0007669"/>
    <property type="project" value="UniProtKB-KW"/>
</dbReference>
<protein>
    <submittedName>
        <fullName evidence="10">E3 ubiquitin-protein ligase LRSAM1</fullName>
    </submittedName>
</protein>
<dbReference type="Proteomes" id="UP000694843">
    <property type="component" value="Unplaced"/>
</dbReference>
<dbReference type="AlphaFoldDB" id="A0A8B7PEK5"/>
<keyword evidence="3 5" id="KW-0479">Metal-binding</keyword>
<keyword evidence="6" id="KW-0175">Coiled coil</keyword>
<dbReference type="InterPro" id="IPR050216">
    <property type="entry name" value="LRR_domain-containing"/>
</dbReference>
<keyword evidence="9" id="KW-1185">Reference proteome</keyword>
<evidence type="ECO:0000256" key="2">
    <source>
        <dbReference type="ARBA" id="ARBA00022737"/>
    </source>
</evidence>
<evidence type="ECO:0000256" key="1">
    <source>
        <dbReference type="ARBA" id="ARBA00022614"/>
    </source>
</evidence>
<keyword evidence="3 5" id="KW-0863">Zinc-finger</keyword>
<keyword evidence="4" id="KW-0862">Zinc</keyword>
<dbReference type="PANTHER" id="PTHR48051:SF47">
    <property type="entry name" value="LEUCINE RICH REPEAT AND STERILE ALPHA MOTIF CONTAINING 1"/>
    <property type="match status" value="1"/>
</dbReference>
<evidence type="ECO:0000256" key="3">
    <source>
        <dbReference type="ARBA" id="ARBA00022771"/>
    </source>
</evidence>
<dbReference type="SUPFAM" id="SSF57850">
    <property type="entry name" value="RING/U-box"/>
    <property type="match status" value="1"/>
</dbReference>
<dbReference type="Pfam" id="PF13920">
    <property type="entry name" value="zf-C3HC4_3"/>
    <property type="match status" value="1"/>
</dbReference>
<dbReference type="GeneID" id="108680169"/>
<feature type="domain" description="RING-type" evidence="8">
    <location>
        <begin position="733"/>
        <end position="768"/>
    </location>
</feature>
<dbReference type="RefSeq" id="XP_018024430.1">
    <property type="nucleotide sequence ID" value="XM_018168941.2"/>
</dbReference>
<sequence>MPFWNFFKRKHETPSSEVAGPEDKHLLALKCMQSQQTTEPVYDISGCQATIVPDQTFTYCKLLRKTSLLLHTNALTSLKDGGCMSDLIALQVLDFHSNNISQLPSDIGILINLVKLDAAKNHLKSLPSSFSNLKSLEHLNLSENDFSEVPLAICALPKLCKLYMEGNLIKRIPEKFHQLQSSLEHFTVSLDCLKEPHCRLLKEAGLEALLQHLCAEAGVEYTGVLKQPEKTQAPQTPLPPQPDEDLTPVMANYILKKRQEMIEHLMKEKEKEERNEEELNFVLRKQDDFKKKLACDVSSSVENQVLAKSRKLEDQLWRVELEKKMKEKQDEEIGAYIARTTSKHDKIEQLTAQEEELHRELTSIVGDRSSEQQRLIADLTASEQQVASITEEIISGAALKNAAFVASLAAQEEQLEALVSSASDAKAEVRQSEVLRAMQELLSETAALELRLHGGKTDGWVCDLLESSKHNDVHLSDVFSARQSNLKNWNEILLNDQECQAAAFKLLLLNNDIKRANIIMQIKQVEKELVRVSALELRKQTLSFEGGSMEMLEQRHALVNLLRRLVSQKKERESELQDWVTRMEGVLEVGGKDASDFWLVQYQRLMDIKPHYLAEAEAHLDADVAEVLHAANASHLRPVFARHGVSLQDLSSMDEERAQEFGISRELHEALQEALQEYLAKLKLGASSLPSKSVDGETCYDARSPSAPPVQYLPDDDLPSAPSLEHAYVEPECVVCLAQASCVLMLPCGHVCLCHTCSLPLSLCPICRTDISTKLLIGTQALPAMESEHAL</sequence>
<organism evidence="9 10">
    <name type="scientific">Hyalella azteca</name>
    <name type="common">Amphipod</name>
    <dbReference type="NCBI Taxonomy" id="294128"/>
    <lineage>
        <taxon>Eukaryota</taxon>
        <taxon>Metazoa</taxon>
        <taxon>Ecdysozoa</taxon>
        <taxon>Arthropoda</taxon>
        <taxon>Crustacea</taxon>
        <taxon>Multicrustacea</taxon>
        <taxon>Malacostraca</taxon>
        <taxon>Eumalacostraca</taxon>
        <taxon>Peracarida</taxon>
        <taxon>Amphipoda</taxon>
        <taxon>Senticaudata</taxon>
        <taxon>Talitrida</taxon>
        <taxon>Talitroidea</taxon>
        <taxon>Hyalellidae</taxon>
        <taxon>Hyalella</taxon>
    </lineage>
</organism>
<dbReference type="InterPro" id="IPR013083">
    <property type="entry name" value="Znf_RING/FYVE/PHD"/>
</dbReference>
<keyword evidence="2" id="KW-0677">Repeat</keyword>
<evidence type="ECO:0000256" key="7">
    <source>
        <dbReference type="SAM" id="MobiDB-lite"/>
    </source>
</evidence>
<dbReference type="SUPFAM" id="SSF52058">
    <property type="entry name" value="L domain-like"/>
    <property type="match status" value="1"/>
</dbReference>
<evidence type="ECO:0000259" key="8">
    <source>
        <dbReference type="PROSITE" id="PS50089"/>
    </source>
</evidence>
<dbReference type="OrthoDB" id="1711136at2759"/>
<dbReference type="Gene3D" id="3.80.10.10">
    <property type="entry name" value="Ribonuclease Inhibitor"/>
    <property type="match status" value="1"/>
</dbReference>
<dbReference type="KEGG" id="hazt:108680169"/>
<accession>A0A8B7PEK5</accession>
<feature type="region of interest" description="Disordered" evidence="7">
    <location>
        <begin position="690"/>
        <end position="712"/>
    </location>
</feature>
<dbReference type="InterPro" id="IPR013761">
    <property type="entry name" value="SAM/pointed_sf"/>
</dbReference>
<dbReference type="InterPro" id="IPR032675">
    <property type="entry name" value="LRR_dom_sf"/>
</dbReference>